<feature type="transmembrane region" description="Helical" evidence="2">
    <location>
        <begin position="785"/>
        <end position="802"/>
    </location>
</feature>
<proteinExistence type="predicted"/>
<dbReference type="Proteomes" id="UP001595791">
    <property type="component" value="Unassembled WGS sequence"/>
</dbReference>
<feature type="transmembrane region" description="Helical" evidence="2">
    <location>
        <begin position="289"/>
        <end position="306"/>
    </location>
</feature>
<dbReference type="EMBL" id="JBHSBU010000001">
    <property type="protein sequence ID" value="MFC4161024.1"/>
    <property type="molecule type" value="Genomic_DNA"/>
</dbReference>
<feature type="transmembrane region" description="Helical" evidence="2">
    <location>
        <begin position="367"/>
        <end position="386"/>
    </location>
</feature>
<feature type="transmembrane region" description="Helical" evidence="2">
    <location>
        <begin position="879"/>
        <end position="897"/>
    </location>
</feature>
<dbReference type="PANTHER" id="PTHR38434:SF1">
    <property type="entry name" value="BLL2549 PROTEIN"/>
    <property type="match status" value="1"/>
</dbReference>
<feature type="transmembrane region" description="Helical" evidence="2">
    <location>
        <begin position="336"/>
        <end position="355"/>
    </location>
</feature>
<feature type="transmembrane region" description="Helical" evidence="2">
    <location>
        <begin position="566"/>
        <end position="585"/>
    </location>
</feature>
<feature type="transmembrane region" description="Helical" evidence="2">
    <location>
        <begin position="505"/>
        <end position="521"/>
    </location>
</feature>
<feature type="transmembrane region" description="Helical" evidence="2">
    <location>
        <begin position="234"/>
        <end position="255"/>
    </location>
</feature>
<organism evidence="3 4">
    <name type="scientific">Chitinimonas lacunae</name>
    <dbReference type="NCBI Taxonomy" id="1963018"/>
    <lineage>
        <taxon>Bacteria</taxon>
        <taxon>Pseudomonadati</taxon>
        <taxon>Pseudomonadota</taxon>
        <taxon>Betaproteobacteria</taxon>
        <taxon>Neisseriales</taxon>
        <taxon>Chitinibacteraceae</taxon>
        <taxon>Chitinimonas</taxon>
    </lineage>
</organism>
<dbReference type="PIRSF" id="PIRSF035905">
    <property type="entry name" value="UCP035905_mp"/>
    <property type="match status" value="1"/>
</dbReference>
<feature type="transmembrane region" description="Helical" evidence="2">
    <location>
        <begin position="6"/>
        <end position="32"/>
    </location>
</feature>
<dbReference type="RefSeq" id="WP_378166495.1">
    <property type="nucleotide sequence ID" value="NZ_JBHSBU010000001.1"/>
</dbReference>
<keyword evidence="2" id="KW-1133">Transmembrane helix</keyword>
<name>A0ABV8MUI1_9NEIS</name>
<feature type="transmembrane region" description="Helical" evidence="2">
    <location>
        <begin position="853"/>
        <end position="872"/>
    </location>
</feature>
<dbReference type="InterPro" id="IPR014600">
    <property type="entry name" value="UCP035905_mem"/>
</dbReference>
<comment type="caution">
    <text evidence="3">The sequence shown here is derived from an EMBL/GenBank/DDBJ whole genome shotgun (WGS) entry which is preliminary data.</text>
</comment>
<feature type="transmembrane region" description="Helical" evidence="2">
    <location>
        <begin position="312"/>
        <end position="329"/>
    </location>
</feature>
<feature type="region of interest" description="Disordered" evidence="1">
    <location>
        <begin position="70"/>
        <end position="93"/>
    </location>
</feature>
<feature type="transmembrane region" description="Helical" evidence="2">
    <location>
        <begin position="909"/>
        <end position="932"/>
    </location>
</feature>
<protein>
    <submittedName>
        <fullName evidence="3">DUF2339 domain-containing protein</fullName>
    </submittedName>
</protein>
<feature type="transmembrane region" description="Helical" evidence="2">
    <location>
        <begin position="627"/>
        <end position="645"/>
    </location>
</feature>
<keyword evidence="2" id="KW-0812">Transmembrane</keyword>
<feature type="transmembrane region" description="Helical" evidence="2">
    <location>
        <begin position="743"/>
        <end position="765"/>
    </location>
</feature>
<feature type="transmembrane region" description="Helical" evidence="2">
    <location>
        <begin position="814"/>
        <end position="833"/>
    </location>
</feature>
<dbReference type="Pfam" id="PF10101">
    <property type="entry name" value="DUF2339"/>
    <property type="match status" value="1"/>
</dbReference>
<feature type="transmembrane region" description="Helical" evidence="2">
    <location>
        <begin position="682"/>
        <end position="700"/>
    </location>
</feature>
<accession>A0ABV8MUI1</accession>
<sequence length="942" mass="102156">MAIAGLLLGMVLGSVFLSHGGAIIGAVLGWLIGREREQNQRITSLEHEIDRLLSLQEEQQVVVRVMPPTAAAAAKSEQETPVEPEHGPRPALAPISRVEPQSEALRHSSVAPATVSAAEPVPAAPPPFSIPPVSPSPPLPPRPAMPIPAPTLRPVHAARHGEPSQSREWLPKWFVEGNPAVKVGVVLLLMGVAFLLKYTAKFIHFPVEMRYLATLVGSVALVGFGWFQRERRPVFGQGLQAGGVGLAFLAVFAAFRLHELIPAGAAFALLAAISISTGVLAVLQSAQTLAVMGIAGGFMAPILASTGQGNHVMLFSYYAVLNLGIAVVARVRAWRWLNLLGFLFTFVIASAWGVLSYRADRFASTEPFLIFYFLFYVGLTVAFAQRRVEEDGVLVKDPVDATLAFGVPLVGFGLQAALVKDFAYGTAWSSAFLALFYGVMWLGLRRRAGLAALAETFLALGVGFATVTVPLALDAAWTSASWALEGTGLIWVGCRQQRTLSRCSGYLLLLAAGCVALWHWHNPESYSGWINGALFGTLMVACASWLAAILLEHWARAEKRLPAEWLMHWVLLAWGVAIWLLGGLTEIDRYGKAGQQVNLLLLWAVLSVLGWTVAARGFDYRALRIPGLALPVAGLLILVLAQERFATPLEAAGWLTWPLLFAALWGTLAYRSHELPRDGKRLAHLGGWWLLLAWVVWTLTDAFDRLGEGSSWPWLGGLLAAALALRLPRWLEHFWPVRRYTRLYQWWAIWPLAALLSMVLLAAPWSSSGAATPLPYLPLLNPLDLGMLLALCALWAWCRDPYPAAKLLPYRDTALYAAGALLFGWANAMLARAFHHFGGFDFSARVLLGEPAFQAGLSLLWSTVALASMFYATRRGLRALWITGAALIGLTVLKLFVLDLAEFGGLARIVSFIGVGLLLVGVGFFAPVPPALGAEDELGQKG</sequence>
<evidence type="ECO:0000313" key="4">
    <source>
        <dbReference type="Proteomes" id="UP001595791"/>
    </source>
</evidence>
<feature type="transmembrane region" description="Helical" evidence="2">
    <location>
        <begin position="398"/>
        <end position="416"/>
    </location>
</feature>
<evidence type="ECO:0000313" key="3">
    <source>
        <dbReference type="EMBL" id="MFC4161024.1"/>
    </source>
</evidence>
<feature type="transmembrane region" description="Helical" evidence="2">
    <location>
        <begin position="450"/>
        <end position="469"/>
    </location>
</feature>
<feature type="transmembrane region" description="Helical" evidence="2">
    <location>
        <begin position="651"/>
        <end position="670"/>
    </location>
</feature>
<feature type="transmembrane region" description="Helical" evidence="2">
    <location>
        <begin position="422"/>
        <end position="443"/>
    </location>
</feature>
<feature type="transmembrane region" description="Helical" evidence="2">
    <location>
        <begin position="261"/>
        <end position="282"/>
    </location>
</feature>
<feature type="transmembrane region" description="Helical" evidence="2">
    <location>
        <begin position="180"/>
        <end position="198"/>
    </location>
</feature>
<keyword evidence="4" id="KW-1185">Reference proteome</keyword>
<feature type="transmembrane region" description="Helical" evidence="2">
    <location>
        <begin position="597"/>
        <end position="615"/>
    </location>
</feature>
<dbReference type="PANTHER" id="PTHR38434">
    <property type="entry name" value="BLL2549 PROTEIN"/>
    <property type="match status" value="1"/>
</dbReference>
<reference evidence="4" key="1">
    <citation type="journal article" date="2019" name="Int. J. Syst. Evol. Microbiol.">
        <title>The Global Catalogue of Microorganisms (GCM) 10K type strain sequencing project: providing services to taxonomists for standard genome sequencing and annotation.</title>
        <authorList>
            <consortium name="The Broad Institute Genomics Platform"/>
            <consortium name="The Broad Institute Genome Sequencing Center for Infectious Disease"/>
            <person name="Wu L."/>
            <person name="Ma J."/>
        </authorList>
    </citation>
    <scope>NUCLEOTIDE SEQUENCE [LARGE SCALE GENOMIC DNA]</scope>
    <source>
        <strain evidence="4">LMG 29894</strain>
    </source>
</reference>
<evidence type="ECO:0000256" key="1">
    <source>
        <dbReference type="SAM" id="MobiDB-lite"/>
    </source>
</evidence>
<dbReference type="InterPro" id="IPR019286">
    <property type="entry name" value="DUF2339_TM"/>
</dbReference>
<evidence type="ECO:0000256" key="2">
    <source>
        <dbReference type="SAM" id="Phobius"/>
    </source>
</evidence>
<feature type="transmembrane region" description="Helical" evidence="2">
    <location>
        <begin position="712"/>
        <end position="731"/>
    </location>
</feature>
<feature type="transmembrane region" description="Helical" evidence="2">
    <location>
        <begin position="475"/>
        <end position="493"/>
    </location>
</feature>
<gene>
    <name evidence="3" type="ORF">ACFOW7_16940</name>
</gene>
<feature type="transmembrane region" description="Helical" evidence="2">
    <location>
        <begin position="533"/>
        <end position="554"/>
    </location>
</feature>
<keyword evidence="2" id="KW-0472">Membrane</keyword>
<feature type="transmembrane region" description="Helical" evidence="2">
    <location>
        <begin position="210"/>
        <end position="227"/>
    </location>
</feature>
<feature type="region of interest" description="Disordered" evidence="1">
    <location>
        <begin position="128"/>
        <end position="151"/>
    </location>
</feature>